<evidence type="ECO:0000256" key="2">
    <source>
        <dbReference type="ARBA" id="ARBA00023253"/>
    </source>
</evidence>
<dbReference type="Proteomes" id="UP000014074">
    <property type="component" value="Unassembled WGS sequence"/>
</dbReference>
<keyword evidence="1" id="KW-0808">Transferase</keyword>
<dbReference type="GeneID" id="19322617"/>
<dbReference type="RefSeq" id="XP_007913166.1">
    <property type="nucleotide sequence ID" value="XM_007914975.1"/>
</dbReference>
<sequence length="449" mass="51351">MLDSARLFGVLKFGLPLILIIWSLAYLTTSRDTYVEIFRKFKNEKKLFVSDYLEHEIDGDFDGTKIRELCASKPWADKDRQLILTCHPPEGGIGAVKNQHLHCIRLAIEIGADVVFPDIVRRSDTDITKLNPHPIGPPKGIPMDYFFDFNHLNQSLAAFCPQMKVYRSLNDLYDVPSVLQAETVALHELTENFVNGTIIEYPDRIRRQFYEHLEELKPAKNRIYPMRVHLAKTAFAWPTAYDDPGFTKNFGRILRIREDIRLLAASGLYNMQKRFNLNLDPRNGIKRDSFIGVHLRTEKDVAGEFPPYETQAAYYLNYLAQNHIPVVYLATGATEENVTAFAERAQEFGATSVLKRDILDAPELALLDTFSWDQRALIDYEIMLRAGLITGTSESVFAWNLAMRRKNAYGSSGESKPLNPELSIQWQDQYSTIFGDAEKSPVYKATIWP</sequence>
<evidence type="ECO:0000313" key="6">
    <source>
        <dbReference type="Proteomes" id="UP000014074"/>
    </source>
</evidence>
<dbReference type="OrthoDB" id="20368at2759"/>
<dbReference type="CDD" id="cd11296">
    <property type="entry name" value="O-FucT_like"/>
    <property type="match status" value="1"/>
</dbReference>
<dbReference type="InterPro" id="IPR019378">
    <property type="entry name" value="GDP-Fuc_O-FucTrfase"/>
</dbReference>
<feature type="transmembrane region" description="Helical" evidence="4">
    <location>
        <begin position="7"/>
        <end position="27"/>
    </location>
</feature>
<keyword evidence="4" id="KW-0472">Membrane</keyword>
<organism evidence="5 6">
    <name type="scientific">Phaeoacremonium minimum (strain UCR-PA7)</name>
    <name type="common">Esca disease fungus</name>
    <name type="synonym">Togninia minima</name>
    <dbReference type="NCBI Taxonomy" id="1286976"/>
    <lineage>
        <taxon>Eukaryota</taxon>
        <taxon>Fungi</taxon>
        <taxon>Dikarya</taxon>
        <taxon>Ascomycota</taxon>
        <taxon>Pezizomycotina</taxon>
        <taxon>Sordariomycetes</taxon>
        <taxon>Sordariomycetidae</taxon>
        <taxon>Togniniales</taxon>
        <taxon>Togniniaceae</taxon>
        <taxon>Phaeoacremonium</taxon>
    </lineage>
</organism>
<reference evidence="6" key="1">
    <citation type="journal article" date="2013" name="Genome Announc.">
        <title>Draft genome sequence of the ascomycete Phaeoacremonium aleophilum strain UCR-PA7, a causal agent of the esca disease complex in grapevines.</title>
        <authorList>
            <person name="Blanco-Ulate B."/>
            <person name="Rolshausen P."/>
            <person name="Cantu D."/>
        </authorList>
    </citation>
    <scope>NUCLEOTIDE SEQUENCE [LARGE SCALE GENOMIC DNA]</scope>
    <source>
        <strain evidence="6">UCR-PA7</strain>
    </source>
</reference>
<keyword evidence="2" id="KW-0294">Fucose metabolism</keyword>
<dbReference type="AlphaFoldDB" id="R8BRX2"/>
<proteinExistence type="predicted"/>
<accession>R8BRX2</accession>
<keyword evidence="3" id="KW-0119">Carbohydrate metabolism</keyword>
<dbReference type="HOGENOM" id="CLU_026659_0_1_1"/>
<dbReference type="KEGG" id="tmn:UCRPA7_2375"/>
<dbReference type="GO" id="GO:0016740">
    <property type="term" value="F:transferase activity"/>
    <property type="evidence" value="ECO:0007669"/>
    <property type="project" value="UniProtKB-KW"/>
</dbReference>
<name>R8BRX2_PHAM7</name>
<dbReference type="eggNOG" id="ENOG502RSFZ">
    <property type="taxonomic scope" value="Eukaryota"/>
</dbReference>
<evidence type="ECO:0000313" key="5">
    <source>
        <dbReference type="EMBL" id="EOO02074.1"/>
    </source>
</evidence>
<protein>
    <submittedName>
        <fullName evidence="5">Putative alternative oxidase protein</fullName>
    </submittedName>
</protein>
<gene>
    <name evidence="5" type="ORF">UCRPA7_2375</name>
</gene>
<evidence type="ECO:0000256" key="3">
    <source>
        <dbReference type="ARBA" id="ARBA00023277"/>
    </source>
</evidence>
<evidence type="ECO:0000256" key="1">
    <source>
        <dbReference type="ARBA" id="ARBA00022679"/>
    </source>
</evidence>
<evidence type="ECO:0000256" key="4">
    <source>
        <dbReference type="SAM" id="Phobius"/>
    </source>
</evidence>
<dbReference type="Pfam" id="PF10250">
    <property type="entry name" value="O-FucT"/>
    <property type="match status" value="1"/>
</dbReference>
<keyword evidence="4" id="KW-1133">Transmembrane helix</keyword>
<dbReference type="Gene3D" id="3.40.50.11350">
    <property type="match status" value="1"/>
</dbReference>
<keyword evidence="4" id="KW-0812">Transmembrane</keyword>
<keyword evidence="6" id="KW-1185">Reference proteome</keyword>
<dbReference type="EMBL" id="KB932933">
    <property type="protein sequence ID" value="EOO02074.1"/>
    <property type="molecule type" value="Genomic_DNA"/>
</dbReference>
<dbReference type="GO" id="GO:0006004">
    <property type="term" value="P:fucose metabolic process"/>
    <property type="evidence" value="ECO:0007669"/>
    <property type="project" value="UniProtKB-KW"/>
</dbReference>